<dbReference type="Pfam" id="PF13472">
    <property type="entry name" value="Lipase_GDSL_2"/>
    <property type="match status" value="1"/>
</dbReference>
<accession>A0A7D9D179</accession>
<dbReference type="InterPro" id="IPR036514">
    <property type="entry name" value="SGNH_hydro_sf"/>
</dbReference>
<organism evidence="2 3">
    <name type="scientific">Dekkera bruxellensis</name>
    <name type="common">Brettanomyces custersii</name>
    <dbReference type="NCBI Taxonomy" id="5007"/>
    <lineage>
        <taxon>Eukaryota</taxon>
        <taxon>Fungi</taxon>
        <taxon>Dikarya</taxon>
        <taxon>Ascomycota</taxon>
        <taxon>Saccharomycotina</taxon>
        <taxon>Pichiomycetes</taxon>
        <taxon>Pichiales</taxon>
        <taxon>Pichiaceae</taxon>
        <taxon>Brettanomyces</taxon>
    </lineage>
</organism>
<protein>
    <submittedName>
        <fullName evidence="2">DEBR0S6_08240g1_1</fullName>
    </submittedName>
</protein>
<dbReference type="CDD" id="cd01838">
    <property type="entry name" value="Isoamyl_acetate_hydrolase_like"/>
    <property type="match status" value="1"/>
</dbReference>
<dbReference type="EMBL" id="CABFWN010000006">
    <property type="protein sequence ID" value="VUG20113.1"/>
    <property type="molecule type" value="Genomic_DNA"/>
</dbReference>
<dbReference type="PANTHER" id="PTHR14209:SF19">
    <property type="entry name" value="ISOAMYL ACETATE-HYDROLYZING ESTERASE 1 HOMOLOG"/>
    <property type="match status" value="1"/>
</dbReference>
<reference evidence="2 3" key="1">
    <citation type="submission" date="2019-07" db="EMBL/GenBank/DDBJ databases">
        <authorList>
            <person name="Friedrich A."/>
            <person name="Schacherer J."/>
        </authorList>
    </citation>
    <scope>NUCLEOTIDE SEQUENCE [LARGE SCALE GENOMIC DNA]</scope>
</reference>
<dbReference type="PANTHER" id="PTHR14209">
    <property type="entry name" value="ISOAMYL ACETATE-HYDROLYZING ESTERASE 1"/>
    <property type="match status" value="1"/>
</dbReference>
<dbReference type="InterPro" id="IPR045136">
    <property type="entry name" value="Iah1-like"/>
</dbReference>
<dbReference type="SUPFAM" id="SSF52266">
    <property type="entry name" value="SGNH hydrolase"/>
    <property type="match status" value="1"/>
</dbReference>
<proteinExistence type="predicted"/>
<keyword evidence="3" id="KW-1185">Reference proteome</keyword>
<evidence type="ECO:0000313" key="3">
    <source>
        <dbReference type="Proteomes" id="UP000478008"/>
    </source>
</evidence>
<sequence length="257" mass="29508">MTSPFQFKRFLMFGDSITEFAFNEYPPTYEDEPQFTLGAGLSNAYTRKLEVVQRGFSGYTSRDAAKLIGPILKYEHDLRSANEKIVLAYAFFGTNDARLQGTNPENNQHIDIDEYVANMMKVVAEFKKRDIPVIVVTPGLHDQELWAKVYPEDMETGDYRSSAINKQYADTMAEKCRAEGIPVVHLYNLMKQFLDAHPQLSTSDLLVDGIHLKGKGYKILYDAMMKIIKARYPSLDPTNMKQRFPEWRFLGDDTVFE</sequence>
<dbReference type="Proteomes" id="UP000478008">
    <property type="component" value="Unassembled WGS sequence"/>
</dbReference>
<gene>
    <name evidence="2" type="primary">IAH1</name>
    <name evidence="2" type="ORF">DEBR0S6_08240G</name>
</gene>
<feature type="domain" description="SGNH hydrolase-type esterase" evidence="1">
    <location>
        <begin position="13"/>
        <end position="219"/>
    </location>
</feature>
<dbReference type="InterPro" id="IPR013830">
    <property type="entry name" value="SGNH_hydro"/>
</dbReference>
<dbReference type="AlphaFoldDB" id="A0A7D9D179"/>
<name>A0A7D9D179_DEKBR</name>
<dbReference type="Gene3D" id="3.40.50.1110">
    <property type="entry name" value="SGNH hydrolase"/>
    <property type="match status" value="1"/>
</dbReference>
<evidence type="ECO:0000259" key="1">
    <source>
        <dbReference type="Pfam" id="PF13472"/>
    </source>
</evidence>
<evidence type="ECO:0000313" key="2">
    <source>
        <dbReference type="EMBL" id="VUG20113.1"/>
    </source>
</evidence>